<dbReference type="EMBL" id="AGXW01000012">
    <property type="protein sequence ID" value="EKJ89402.1"/>
    <property type="molecule type" value="Genomic_DNA"/>
</dbReference>
<reference evidence="2 3" key="1">
    <citation type="submission" date="2012-02" db="EMBL/GenBank/DDBJ databases">
        <title>The Genome Sequence of Bacteroides finegoldii CL09T03C10.</title>
        <authorList>
            <consortium name="The Broad Institute Genome Sequencing Platform"/>
            <person name="Earl A."/>
            <person name="Ward D."/>
            <person name="Feldgarden M."/>
            <person name="Gevers D."/>
            <person name="Zitomersky N.L."/>
            <person name="Coyne M.J."/>
            <person name="Comstock L.E."/>
            <person name="Young S.K."/>
            <person name="Zeng Q."/>
            <person name="Gargeya S."/>
            <person name="Fitzgerald M."/>
            <person name="Haas B."/>
            <person name="Abouelleil A."/>
            <person name="Alvarado L."/>
            <person name="Arachchi H.M."/>
            <person name="Berlin A."/>
            <person name="Chapman S.B."/>
            <person name="Gearin G."/>
            <person name="Goldberg J."/>
            <person name="Griggs A."/>
            <person name="Gujja S."/>
            <person name="Hansen M."/>
            <person name="Heiman D."/>
            <person name="Howarth C."/>
            <person name="Larimer J."/>
            <person name="Lui A."/>
            <person name="MacDonald P.J.P."/>
            <person name="McCowen C."/>
            <person name="Montmayeur A."/>
            <person name="Murphy C."/>
            <person name="Neiman D."/>
            <person name="Pearson M."/>
            <person name="Priest M."/>
            <person name="Roberts A."/>
            <person name="Saif S."/>
            <person name="Shea T."/>
            <person name="Sisk P."/>
            <person name="Stolte C."/>
            <person name="Sykes S."/>
            <person name="Wortman J."/>
            <person name="Nusbaum C."/>
            <person name="Birren B."/>
        </authorList>
    </citation>
    <scope>NUCLEOTIDE SEQUENCE [LARGE SCALE GENOMIC DNA]</scope>
    <source>
        <strain evidence="2 3">CL09T03C10</strain>
    </source>
</reference>
<protein>
    <submittedName>
        <fullName evidence="2">Uncharacterized protein</fullName>
    </submittedName>
</protein>
<evidence type="ECO:0000313" key="2">
    <source>
        <dbReference type="EMBL" id="EKJ89402.1"/>
    </source>
</evidence>
<dbReference type="RefSeq" id="WP_007764653.1">
    <property type="nucleotide sequence ID" value="NZ_AKBZ01000002.1"/>
</dbReference>
<keyword evidence="1" id="KW-0732">Signal</keyword>
<sequence>MTLRLHIMITAAAFALNANAVPSFRTQCMVTLSKAVKIDLSQCIGKNIDNDSTWSFSGKQLRVRTNVYGDISHIGYKLFDSRWAKDFEAQPLLDFIERYALEQDVSVQEKDKVEETSKRRIVFIEGKASMLRLRTPEMPITINEKERREYSVEWGDGKQKVSMIIPADYQLFTGANAIELENIFERDVCRLTSTLIADTLPGNWKYSNISRSDNLIIASNGNYLSDMIRSDLYLENSPGGKRVLLINESKPLQSVNNILLTGHFDKELPLELTIDKYGYLKTNIEITLQQFIIYCQQENCKLYLGIKTHTNETITATLFAVNCKMAYNHMISLTFPLSILHKGEGKIKGRLYAYTPLQNITEKFFINNINQNQQ</sequence>
<name>K5BRU6_9BACE</name>
<feature type="chain" id="PRO_5003881529" evidence="1">
    <location>
        <begin position="21"/>
        <end position="374"/>
    </location>
</feature>
<dbReference type="Proteomes" id="UP000007995">
    <property type="component" value="Unassembled WGS sequence"/>
</dbReference>
<comment type="caution">
    <text evidence="2">The sequence shown here is derived from an EMBL/GenBank/DDBJ whole genome shotgun (WGS) entry which is preliminary data.</text>
</comment>
<dbReference type="AlphaFoldDB" id="K5BRU6"/>
<gene>
    <name evidence="2" type="ORF">HMPREF1057_02943</name>
</gene>
<organism evidence="2 3">
    <name type="scientific">Bacteroides finegoldii CL09T03C10</name>
    <dbReference type="NCBI Taxonomy" id="997888"/>
    <lineage>
        <taxon>Bacteria</taxon>
        <taxon>Pseudomonadati</taxon>
        <taxon>Bacteroidota</taxon>
        <taxon>Bacteroidia</taxon>
        <taxon>Bacteroidales</taxon>
        <taxon>Bacteroidaceae</taxon>
        <taxon>Bacteroides</taxon>
    </lineage>
</organism>
<evidence type="ECO:0000313" key="3">
    <source>
        <dbReference type="Proteomes" id="UP000007995"/>
    </source>
</evidence>
<proteinExistence type="predicted"/>
<feature type="signal peptide" evidence="1">
    <location>
        <begin position="1"/>
        <end position="20"/>
    </location>
</feature>
<accession>K5BRU6</accession>
<evidence type="ECO:0000256" key="1">
    <source>
        <dbReference type="SAM" id="SignalP"/>
    </source>
</evidence>
<dbReference type="OrthoDB" id="1029429at2"/>
<dbReference type="HOGENOM" id="CLU_699513_0_0_10"/>